<feature type="domain" description="VOC" evidence="1">
    <location>
        <begin position="4"/>
        <end position="126"/>
    </location>
</feature>
<dbReference type="InterPro" id="IPR029068">
    <property type="entry name" value="Glyas_Bleomycin-R_OHBP_Dase"/>
</dbReference>
<dbReference type="PROSITE" id="PS51819">
    <property type="entry name" value="VOC"/>
    <property type="match status" value="1"/>
</dbReference>
<keyword evidence="3" id="KW-1185">Reference proteome</keyword>
<dbReference type="EMBL" id="BAAAME010000004">
    <property type="protein sequence ID" value="GAA1738767.1"/>
    <property type="molecule type" value="Genomic_DNA"/>
</dbReference>
<dbReference type="InterPro" id="IPR037523">
    <property type="entry name" value="VOC_core"/>
</dbReference>
<name>A0ABP4VUY4_9ACTN</name>
<evidence type="ECO:0000313" key="2">
    <source>
        <dbReference type="EMBL" id="GAA1738767.1"/>
    </source>
</evidence>
<dbReference type="CDD" id="cd07251">
    <property type="entry name" value="VOC_like"/>
    <property type="match status" value="1"/>
</dbReference>
<dbReference type="Proteomes" id="UP001501057">
    <property type="component" value="Unassembled WGS sequence"/>
</dbReference>
<evidence type="ECO:0000313" key="3">
    <source>
        <dbReference type="Proteomes" id="UP001501057"/>
    </source>
</evidence>
<dbReference type="PANTHER" id="PTHR36503">
    <property type="entry name" value="BLR2520 PROTEIN"/>
    <property type="match status" value="1"/>
</dbReference>
<organism evidence="2 3">
    <name type="scientific">Aeromicrobium alkaliterrae</name>
    <dbReference type="NCBI Taxonomy" id="302168"/>
    <lineage>
        <taxon>Bacteria</taxon>
        <taxon>Bacillati</taxon>
        <taxon>Actinomycetota</taxon>
        <taxon>Actinomycetes</taxon>
        <taxon>Propionibacteriales</taxon>
        <taxon>Nocardioidaceae</taxon>
        <taxon>Aeromicrobium</taxon>
    </lineage>
</organism>
<dbReference type="PANTHER" id="PTHR36503:SF1">
    <property type="entry name" value="BLR2520 PROTEIN"/>
    <property type="match status" value="1"/>
</dbReference>
<reference evidence="3" key="1">
    <citation type="journal article" date="2019" name="Int. J. Syst. Evol. Microbiol.">
        <title>The Global Catalogue of Microorganisms (GCM) 10K type strain sequencing project: providing services to taxonomists for standard genome sequencing and annotation.</title>
        <authorList>
            <consortium name="The Broad Institute Genomics Platform"/>
            <consortium name="The Broad Institute Genome Sequencing Center for Infectious Disease"/>
            <person name="Wu L."/>
            <person name="Ma J."/>
        </authorList>
    </citation>
    <scope>NUCLEOTIDE SEQUENCE [LARGE SCALE GENOMIC DNA]</scope>
    <source>
        <strain evidence="3">JCM 13518</strain>
    </source>
</reference>
<dbReference type="Pfam" id="PF00903">
    <property type="entry name" value="Glyoxalase"/>
    <property type="match status" value="1"/>
</dbReference>
<dbReference type="RefSeq" id="WP_344200508.1">
    <property type="nucleotide sequence ID" value="NZ_BAAAME010000004.1"/>
</dbReference>
<evidence type="ECO:0000259" key="1">
    <source>
        <dbReference type="PROSITE" id="PS51819"/>
    </source>
</evidence>
<dbReference type="InterPro" id="IPR004360">
    <property type="entry name" value="Glyas_Fos-R_dOase_dom"/>
</dbReference>
<comment type="caution">
    <text evidence="2">The sequence shown here is derived from an EMBL/GenBank/DDBJ whole genome shotgun (WGS) entry which is preliminary data.</text>
</comment>
<sequence length="145" mass="15631">MEQRLSLVTLGVSDLARARAFYEQGLGWQRGNTEDEVAFYQLPGLVLAIWDRAELAADAGVPEAAGAPASFALAYNTRTHDEVVEVLNLAREAGGTVTKAATETEWGGFSGYFTDPEGHLWEVAFNPFWSVDVTGHTAFGPPDAV</sequence>
<dbReference type="Gene3D" id="3.10.180.10">
    <property type="entry name" value="2,3-Dihydroxybiphenyl 1,2-Dioxygenase, domain 1"/>
    <property type="match status" value="1"/>
</dbReference>
<accession>A0ABP4VUY4</accession>
<proteinExistence type="predicted"/>
<gene>
    <name evidence="2" type="ORF">GCM10009710_18850</name>
</gene>
<protein>
    <submittedName>
        <fullName evidence="2">VOC family protein</fullName>
    </submittedName>
</protein>
<dbReference type="SUPFAM" id="SSF54593">
    <property type="entry name" value="Glyoxalase/Bleomycin resistance protein/Dihydroxybiphenyl dioxygenase"/>
    <property type="match status" value="1"/>
</dbReference>